<organism evidence="1 2">
    <name type="scientific">Pristionchus pacificus</name>
    <name type="common">Parasitic nematode worm</name>
    <dbReference type="NCBI Taxonomy" id="54126"/>
    <lineage>
        <taxon>Eukaryota</taxon>
        <taxon>Metazoa</taxon>
        <taxon>Ecdysozoa</taxon>
        <taxon>Nematoda</taxon>
        <taxon>Chromadorea</taxon>
        <taxon>Rhabditida</taxon>
        <taxon>Rhabditina</taxon>
        <taxon>Diplogasteromorpha</taxon>
        <taxon>Diplogasteroidea</taxon>
        <taxon>Neodiplogasteridae</taxon>
        <taxon>Pristionchus</taxon>
    </lineage>
</organism>
<accession>A0A2A6BXD6</accession>
<evidence type="ECO:0000313" key="2">
    <source>
        <dbReference type="Proteomes" id="UP000005239"/>
    </source>
</evidence>
<proteinExistence type="predicted"/>
<accession>A0A8R1UEF0</accession>
<protein>
    <submittedName>
        <fullName evidence="1">Uncharacterized protein</fullName>
    </submittedName>
</protein>
<gene>
    <name evidence="1" type="primary">WBGene00108731</name>
</gene>
<keyword evidence="2" id="KW-1185">Reference proteome</keyword>
<dbReference type="EnsemblMetazoa" id="PPA19177.1">
    <property type="protein sequence ID" value="PPA19177.1"/>
    <property type="gene ID" value="WBGene00108731"/>
</dbReference>
<name>A0A2A6BXD6_PRIPA</name>
<reference evidence="2" key="1">
    <citation type="journal article" date="2008" name="Nat. Genet.">
        <title>The Pristionchus pacificus genome provides a unique perspective on nematode lifestyle and parasitism.</title>
        <authorList>
            <person name="Dieterich C."/>
            <person name="Clifton S.W."/>
            <person name="Schuster L.N."/>
            <person name="Chinwalla A."/>
            <person name="Delehaunty K."/>
            <person name="Dinkelacker I."/>
            <person name="Fulton L."/>
            <person name="Fulton R."/>
            <person name="Godfrey J."/>
            <person name="Minx P."/>
            <person name="Mitreva M."/>
            <person name="Roeseler W."/>
            <person name="Tian H."/>
            <person name="Witte H."/>
            <person name="Yang S.P."/>
            <person name="Wilson R.K."/>
            <person name="Sommer R.J."/>
        </authorList>
    </citation>
    <scope>NUCLEOTIDE SEQUENCE [LARGE SCALE GENOMIC DNA]</scope>
    <source>
        <strain evidence="2">PS312</strain>
    </source>
</reference>
<dbReference type="AlphaFoldDB" id="A0A2A6BXD6"/>
<sequence>MEESISAVLDDMQIDRPSFASIPRELVWMVLENAPEKVLDLRMTSFILNSFVNEYARNISNNLKLVELIKIIGPTQSTLQGTGQNMMRLEILVDRRYSGLFSMRLKLGQNLSEQLCHIIVERKQDGIASFSLNVKPNLAYNSSIQMYCLNLSFAERFFADSIRLLQHINWSMGSLLNAVSTDILEYPIVQLLLDGKSIRSLAVTSLYLSKTAEECLLKTIVSGGTEKLLLSVREIENSDPEAFLCSLSSEVCSLKIQKKGLQDNCLLGFRDVDWAPIIVKMFSSKLSKLEIDDKFCPTYMTENSIEWLAKASFFEINIELPLTKKKLWLCADVFTASQEKTERDGHSRSKMVRSRGFSHIRSYEYFP</sequence>
<dbReference type="Proteomes" id="UP000005239">
    <property type="component" value="Unassembled WGS sequence"/>
</dbReference>
<evidence type="ECO:0000313" key="1">
    <source>
        <dbReference type="EnsemblMetazoa" id="PPA19177.1"/>
    </source>
</evidence>
<reference evidence="1" key="2">
    <citation type="submission" date="2022-06" db="UniProtKB">
        <authorList>
            <consortium name="EnsemblMetazoa"/>
        </authorList>
    </citation>
    <scope>IDENTIFICATION</scope>
    <source>
        <strain evidence="1">PS312</strain>
    </source>
</reference>